<protein>
    <recommendedName>
        <fullName evidence="7">Palmitoyltransferase</fullName>
        <ecNumber evidence="7">2.3.1.225</ecNumber>
    </recommendedName>
</protein>
<evidence type="ECO:0000313" key="11">
    <source>
        <dbReference type="RefSeq" id="XP_033810849.1"/>
    </source>
</evidence>
<keyword evidence="3 7" id="KW-0812">Transmembrane</keyword>
<dbReference type="AlphaFoldDB" id="A0A6P8RZ72"/>
<keyword evidence="2 7" id="KW-0808">Transferase</keyword>
<evidence type="ECO:0000313" key="10">
    <source>
        <dbReference type="RefSeq" id="XP_033810848.1"/>
    </source>
</evidence>
<keyword evidence="6 7" id="KW-0012">Acyltransferase</keyword>
<gene>
    <name evidence="10 11" type="primary">ZDHHC24</name>
</gene>
<sequence>MPKTVVSSWWRRLDAALVLPICLTGLLILSVILEVLYILTQEGVVVPGLHKGAHILLAGFLLLNVLGNIFMFICTSSSIKGVFLPASSVGQGWEYCYSCQTHVPPRCQHCFTCGVCVLRRDHHCVLLGQCVGFHNQRYFLCTLLYGWAGLLHATILNAEIFLGILHEGLSFHTGFLLIMPWVMLLTGQVSVSAFIFAFVADTCVMGFLFCTAFLFFHSFLLFRGTTSREWFAGDRRYDLGCWWHNVQEALGSQWYLVWLWPLISSPLPGDGIHFEMRTTEEHPLLRIADL</sequence>
<evidence type="ECO:0000256" key="7">
    <source>
        <dbReference type="RuleBase" id="RU079119"/>
    </source>
</evidence>
<comment type="catalytic activity">
    <reaction evidence="7">
        <text>L-cysteinyl-[protein] + hexadecanoyl-CoA = S-hexadecanoyl-L-cysteinyl-[protein] + CoA</text>
        <dbReference type="Rhea" id="RHEA:36683"/>
        <dbReference type="Rhea" id="RHEA-COMP:10131"/>
        <dbReference type="Rhea" id="RHEA-COMP:11032"/>
        <dbReference type="ChEBI" id="CHEBI:29950"/>
        <dbReference type="ChEBI" id="CHEBI:57287"/>
        <dbReference type="ChEBI" id="CHEBI:57379"/>
        <dbReference type="ChEBI" id="CHEBI:74151"/>
        <dbReference type="EC" id="2.3.1.225"/>
    </reaction>
</comment>
<keyword evidence="4 7" id="KW-1133">Transmembrane helix</keyword>
<dbReference type="RefSeq" id="XP_033810848.1">
    <property type="nucleotide sequence ID" value="XM_033954957.1"/>
</dbReference>
<evidence type="ECO:0000256" key="2">
    <source>
        <dbReference type="ARBA" id="ARBA00022679"/>
    </source>
</evidence>
<dbReference type="InterPro" id="IPR001594">
    <property type="entry name" value="Palmitoyltrfase_DHHC"/>
</dbReference>
<comment type="similarity">
    <text evidence="7">Belongs to the DHHC palmitoyltransferase family.</text>
</comment>
<evidence type="ECO:0000256" key="5">
    <source>
        <dbReference type="ARBA" id="ARBA00023136"/>
    </source>
</evidence>
<dbReference type="GeneID" id="117365057"/>
<feature type="transmembrane region" description="Helical" evidence="7">
    <location>
        <begin position="15"/>
        <end position="40"/>
    </location>
</feature>
<dbReference type="GO" id="GO:0016020">
    <property type="term" value="C:membrane"/>
    <property type="evidence" value="ECO:0007669"/>
    <property type="project" value="UniProtKB-SubCell"/>
</dbReference>
<evidence type="ECO:0000256" key="6">
    <source>
        <dbReference type="ARBA" id="ARBA00023315"/>
    </source>
</evidence>
<reference evidence="10 11" key="1">
    <citation type="submission" date="2025-04" db="UniProtKB">
        <authorList>
            <consortium name="RefSeq"/>
        </authorList>
    </citation>
    <scope>IDENTIFICATION</scope>
</reference>
<dbReference type="OrthoDB" id="302728at2759"/>
<organism evidence="9 11">
    <name type="scientific">Geotrypetes seraphini</name>
    <name type="common">Gaboon caecilian</name>
    <name type="synonym">Caecilia seraphini</name>
    <dbReference type="NCBI Taxonomy" id="260995"/>
    <lineage>
        <taxon>Eukaryota</taxon>
        <taxon>Metazoa</taxon>
        <taxon>Chordata</taxon>
        <taxon>Craniata</taxon>
        <taxon>Vertebrata</taxon>
        <taxon>Euteleostomi</taxon>
        <taxon>Amphibia</taxon>
        <taxon>Gymnophiona</taxon>
        <taxon>Geotrypetes</taxon>
    </lineage>
</organism>
<evidence type="ECO:0000259" key="8">
    <source>
        <dbReference type="Pfam" id="PF01529"/>
    </source>
</evidence>
<proteinExistence type="inferred from homology"/>
<dbReference type="RefSeq" id="XP_033810849.1">
    <property type="nucleotide sequence ID" value="XM_033954958.1"/>
</dbReference>
<evidence type="ECO:0000256" key="1">
    <source>
        <dbReference type="ARBA" id="ARBA00004141"/>
    </source>
</evidence>
<feature type="domain" description="Palmitoyltransferase DHHC" evidence="8">
    <location>
        <begin position="93"/>
        <end position="231"/>
    </location>
</feature>
<keyword evidence="9" id="KW-1185">Reference proteome</keyword>
<dbReference type="KEGG" id="gsh:117365057"/>
<dbReference type="EC" id="2.3.1.225" evidence="7"/>
<accession>A0A6P8RZ72</accession>
<dbReference type="GO" id="GO:0019706">
    <property type="term" value="F:protein-cysteine S-palmitoyltransferase activity"/>
    <property type="evidence" value="ECO:0007669"/>
    <property type="project" value="UniProtKB-EC"/>
</dbReference>
<feature type="transmembrane region" description="Helical" evidence="7">
    <location>
        <begin position="52"/>
        <end position="73"/>
    </location>
</feature>
<evidence type="ECO:0000256" key="3">
    <source>
        <dbReference type="ARBA" id="ARBA00022692"/>
    </source>
</evidence>
<dbReference type="PROSITE" id="PS50216">
    <property type="entry name" value="DHHC"/>
    <property type="match status" value="1"/>
</dbReference>
<feature type="transmembrane region" description="Helical" evidence="7">
    <location>
        <begin position="177"/>
        <end position="198"/>
    </location>
</feature>
<dbReference type="InterPro" id="IPR039859">
    <property type="entry name" value="PFA4/ZDH16/20/ERF2-like"/>
</dbReference>
<evidence type="ECO:0000313" key="9">
    <source>
        <dbReference type="Proteomes" id="UP000515159"/>
    </source>
</evidence>
<dbReference type="CTD" id="254359"/>
<dbReference type="PANTHER" id="PTHR12246">
    <property type="entry name" value="PALMITOYLTRANSFERASE ZDHHC16"/>
    <property type="match status" value="1"/>
</dbReference>
<dbReference type="Proteomes" id="UP000515159">
    <property type="component" value="Chromosome 8"/>
</dbReference>
<keyword evidence="5 7" id="KW-0472">Membrane</keyword>
<comment type="subcellular location">
    <subcellularLocation>
        <location evidence="1">Membrane</location>
        <topology evidence="1">Multi-pass membrane protein</topology>
    </subcellularLocation>
</comment>
<name>A0A6P8RZ72_GEOSA</name>
<comment type="domain">
    <text evidence="7">The DHHC domain is required for palmitoyltransferase activity.</text>
</comment>
<dbReference type="Pfam" id="PF01529">
    <property type="entry name" value="DHHC"/>
    <property type="match status" value="1"/>
</dbReference>
<evidence type="ECO:0000256" key="4">
    <source>
        <dbReference type="ARBA" id="ARBA00022989"/>
    </source>
</evidence>
<feature type="transmembrane region" description="Helical" evidence="7">
    <location>
        <begin position="144"/>
        <end position="165"/>
    </location>
</feature>
<feature type="transmembrane region" description="Helical" evidence="7">
    <location>
        <begin position="204"/>
        <end position="222"/>
    </location>
</feature>